<dbReference type="Proteomes" id="UP000307768">
    <property type="component" value="Unassembled WGS sequence"/>
</dbReference>
<evidence type="ECO:0000313" key="2">
    <source>
        <dbReference type="EMBL" id="KAA1425313.1"/>
    </source>
</evidence>
<reference evidence="2 3" key="1">
    <citation type="submission" date="2019-09" db="EMBL/GenBank/DDBJ databases">
        <title>Mumia zhuanghuii sp. nov. isolated from the intestinal contents of plateau pika (Ochotona curzoniae) in the Qinghai-Tibet plateau of China.</title>
        <authorList>
            <person name="Tian Z."/>
        </authorList>
    </citation>
    <scope>NUCLEOTIDE SEQUENCE [LARGE SCALE GENOMIC DNA]</scope>
    <source>
        <strain evidence="3">350</strain>
    </source>
</reference>
<evidence type="ECO:0000259" key="1">
    <source>
        <dbReference type="Pfam" id="PF01370"/>
    </source>
</evidence>
<dbReference type="InterPro" id="IPR036291">
    <property type="entry name" value="NAD(P)-bd_dom_sf"/>
</dbReference>
<dbReference type="PANTHER" id="PTHR48079">
    <property type="entry name" value="PROTEIN YEEZ"/>
    <property type="match status" value="1"/>
</dbReference>
<dbReference type="Pfam" id="PF01370">
    <property type="entry name" value="Epimerase"/>
    <property type="match status" value="1"/>
</dbReference>
<name>A0A5Q6S4J5_9ACTN</name>
<dbReference type="GO" id="GO:0005737">
    <property type="term" value="C:cytoplasm"/>
    <property type="evidence" value="ECO:0007669"/>
    <property type="project" value="TreeGrafter"/>
</dbReference>
<dbReference type="EMBL" id="VDFQ02000001">
    <property type="protein sequence ID" value="KAA1425313.1"/>
    <property type="molecule type" value="Genomic_DNA"/>
</dbReference>
<dbReference type="InterPro" id="IPR001509">
    <property type="entry name" value="Epimerase_deHydtase"/>
</dbReference>
<evidence type="ECO:0000313" key="3">
    <source>
        <dbReference type="Proteomes" id="UP000307768"/>
    </source>
</evidence>
<protein>
    <submittedName>
        <fullName evidence="2">NAD-dependent epimerase/dehydratase family protein</fullName>
    </submittedName>
</protein>
<sequence length="340" mass="36917">MRVAVTGASGNVGSALLRELGSRGHDVIAVARRVPDGLQDVEDADIASVRWHAADVGRDNLDPALEGCDALVHLAWMFQPTHDPDRTWEANAVGTRRALHSAARSRVPIVISASSIAAYSPAVDDEPVDETWPTDGPSSAAYCREKAYAERLLDALEAERPDLRVVRMRPAFVFQRSAASEQRRIFGAPALRPWMLDRRFIPAVPVPQGLRLQAVHTGDLARAYAQALERPVHGAFNIAADDVLRREDLGRILDARTAEVPRRLVRAAVEAAWRARLVGAPGDLYDALMRLPVMSTARAKEELGWQPQHSAADALEAMISGARSGAGSGMPPLHPDPTFP</sequence>
<dbReference type="AlphaFoldDB" id="A0A5Q6S4J5"/>
<dbReference type="OrthoDB" id="3338687at2"/>
<comment type="caution">
    <text evidence="2">The sequence shown here is derived from an EMBL/GenBank/DDBJ whole genome shotgun (WGS) entry which is preliminary data.</text>
</comment>
<dbReference type="RefSeq" id="WP_149768488.1">
    <property type="nucleotide sequence ID" value="NZ_VDFQ02000001.1"/>
</dbReference>
<dbReference type="PANTHER" id="PTHR48079:SF6">
    <property type="entry name" value="NAD(P)-BINDING DOMAIN-CONTAINING PROTEIN-RELATED"/>
    <property type="match status" value="1"/>
</dbReference>
<feature type="domain" description="NAD-dependent epimerase/dehydratase" evidence="1">
    <location>
        <begin position="3"/>
        <end position="239"/>
    </location>
</feature>
<accession>A0A5Q6S4J5</accession>
<dbReference type="GO" id="GO:0004029">
    <property type="term" value="F:aldehyde dehydrogenase (NAD+) activity"/>
    <property type="evidence" value="ECO:0007669"/>
    <property type="project" value="TreeGrafter"/>
</dbReference>
<proteinExistence type="predicted"/>
<dbReference type="Gene3D" id="3.40.50.720">
    <property type="entry name" value="NAD(P)-binding Rossmann-like Domain"/>
    <property type="match status" value="1"/>
</dbReference>
<dbReference type="SUPFAM" id="SSF51735">
    <property type="entry name" value="NAD(P)-binding Rossmann-fold domains"/>
    <property type="match status" value="1"/>
</dbReference>
<organism evidence="2 3">
    <name type="scientific">Mumia zhuanghuii</name>
    <dbReference type="NCBI Taxonomy" id="2585211"/>
    <lineage>
        <taxon>Bacteria</taxon>
        <taxon>Bacillati</taxon>
        <taxon>Actinomycetota</taxon>
        <taxon>Actinomycetes</taxon>
        <taxon>Propionibacteriales</taxon>
        <taxon>Nocardioidaceae</taxon>
        <taxon>Mumia</taxon>
    </lineage>
</organism>
<dbReference type="InterPro" id="IPR051783">
    <property type="entry name" value="NAD(P)-dependent_oxidoreduct"/>
</dbReference>
<gene>
    <name evidence="2" type="ORF">FE697_005500</name>
</gene>